<evidence type="ECO:0000256" key="4">
    <source>
        <dbReference type="ARBA" id="ARBA00022825"/>
    </source>
</evidence>
<name>A0ABU9EDG0_9BACT</name>
<dbReference type="InterPro" id="IPR041489">
    <property type="entry name" value="PDZ_6"/>
</dbReference>
<feature type="domain" description="PDZ" evidence="7">
    <location>
        <begin position="87"/>
        <end position="153"/>
    </location>
</feature>
<reference evidence="8 9" key="1">
    <citation type="submission" date="2024-02" db="EMBL/GenBank/DDBJ databases">
        <title>A novel Gemmatimonadota bacterium.</title>
        <authorList>
            <person name="Du Z.-J."/>
            <person name="Ye Y.-Q."/>
        </authorList>
    </citation>
    <scope>NUCLEOTIDE SEQUENCE [LARGE SCALE GENOMIC DNA]</scope>
    <source>
        <strain evidence="8 9">DH-20</strain>
    </source>
</reference>
<dbReference type="InterPro" id="IPR036034">
    <property type="entry name" value="PDZ_sf"/>
</dbReference>
<evidence type="ECO:0000256" key="2">
    <source>
        <dbReference type="ARBA" id="ARBA00022670"/>
    </source>
</evidence>
<keyword evidence="4 5" id="KW-0720">Serine protease</keyword>
<evidence type="ECO:0000313" key="8">
    <source>
        <dbReference type="EMBL" id="MEK9502147.1"/>
    </source>
</evidence>
<evidence type="ECO:0000313" key="9">
    <source>
        <dbReference type="Proteomes" id="UP001484239"/>
    </source>
</evidence>
<keyword evidence="9" id="KW-1185">Reference proteome</keyword>
<organism evidence="8 9">
    <name type="scientific">Gaopeijia maritima</name>
    <dbReference type="NCBI Taxonomy" id="3119007"/>
    <lineage>
        <taxon>Bacteria</taxon>
        <taxon>Pseudomonadati</taxon>
        <taxon>Gemmatimonadota</taxon>
        <taxon>Longimicrobiia</taxon>
        <taxon>Gaopeijiales</taxon>
        <taxon>Gaopeijiaceae</taxon>
        <taxon>Gaopeijia</taxon>
    </lineage>
</organism>
<comment type="similarity">
    <text evidence="1 5">Belongs to the peptidase S41A family.</text>
</comment>
<keyword evidence="3 5" id="KW-0378">Hydrolase</keyword>
<dbReference type="SMART" id="SM00228">
    <property type="entry name" value="PDZ"/>
    <property type="match status" value="1"/>
</dbReference>
<evidence type="ECO:0000256" key="6">
    <source>
        <dbReference type="SAM" id="MobiDB-lite"/>
    </source>
</evidence>
<dbReference type="PROSITE" id="PS50106">
    <property type="entry name" value="PDZ"/>
    <property type="match status" value="1"/>
</dbReference>
<dbReference type="Proteomes" id="UP001484239">
    <property type="component" value="Unassembled WGS sequence"/>
</dbReference>
<dbReference type="EMBL" id="JBBHLI010000009">
    <property type="protein sequence ID" value="MEK9502147.1"/>
    <property type="molecule type" value="Genomic_DNA"/>
</dbReference>
<dbReference type="CDD" id="cd07560">
    <property type="entry name" value="Peptidase_S41_CPP"/>
    <property type="match status" value="1"/>
</dbReference>
<dbReference type="CDD" id="cd06782">
    <property type="entry name" value="cpPDZ_CPP-like"/>
    <property type="match status" value="1"/>
</dbReference>
<dbReference type="Gene3D" id="2.30.42.10">
    <property type="match status" value="1"/>
</dbReference>
<dbReference type="Pfam" id="PF17820">
    <property type="entry name" value="PDZ_6"/>
    <property type="match status" value="1"/>
</dbReference>
<evidence type="ECO:0000256" key="5">
    <source>
        <dbReference type="RuleBase" id="RU004404"/>
    </source>
</evidence>
<dbReference type="RefSeq" id="WP_405276637.1">
    <property type="nucleotide sequence ID" value="NZ_CP144380.1"/>
</dbReference>
<dbReference type="SUPFAM" id="SSF52096">
    <property type="entry name" value="ClpP/crotonase"/>
    <property type="match status" value="1"/>
</dbReference>
<dbReference type="Pfam" id="PF03572">
    <property type="entry name" value="Peptidase_S41"/>
    <property type="match status" value="1"/>
</dbReference>
<dbReference type="SMART" id="SM00245">
    <property type="entry name" value="TSPc"/>
    <property type="match status" value="1"/>
</dbReference>
<accession>A0ABU9EDG0</accession>
<evidence type="ECO:0000256" key="1">
    <source>
        <dbReference type="ARBA" id="ARBA00009179"/>
    </source>
</evidence>
<dbReference type="PANTHER" id="PTHR32060:SF22">
    <property type="entry name" value="CARBOXYL-TERMINAL-PROCESSING PEPTIDASE 3, CHLOROPLASTIC"/>
    <property type="match status" value="1"/>
</dbReference>
<evidence type="ECO:0000259" key="7">
    <source>
        <dbReference type="PROSITE" id="PS50106"/>
    </source>
</evidence>
<dbReference type="PANTHER" id="PTHR32060">
    <property type="entry name" value="TAIL-SPECIFIC PROTEASE"/>
    <property type="match status" value="1"/>
</dbReference>
<dbReference type="InterPro" id="IPR004447">
    <property type="entry name" value="Peptidase_S41A"/>
</dbReference>
<dbReference type="Gene3D" id="3.30.750.44">
    <property type="match status" value="1"/>
</dbReference>
<sequence length="565" mass="60091">MRVGRIAPFLVLASATLLGGWFLQEGVAREENVYNQVRLFQEVVDYVSDQYVEEVDREEVYRSAIDGLLSGLGDPHTSFIAAREYENVRIRTQGDYGGVGLEVLPRDGHVTVMNPIPGGPGARAGIRPGDWFVTIDGTPAEGLDVDAAVELLRGEPGTPVEVEMGRPGLVDPIPFTLERAIIQLRAVPFVQRLEGDIGYVPLQVFQATARDELQAAVDSLRGQGVQRLILDLRGNPGGLLEEGIGVTELFVDDGATVVETRGRGAGQSARYDASTGPTFAGMPVVVLVDGASASASEIVAGALQDHDRAALVGTTTYGKGSVQSLFPLTAGNVLRLTTARWYTPVGRSIDREVGDAAPRADHAALALTGAVVEVEGELDRPAFRSTAGRPLLGGGGIVPDVRVLPDTLTTAETGAVRALYRQGGEFNAALFAYAVSYIQQHPGLALDFEVGAAELAGFRTVLDEREVEVSDGVFADAERYIRYHLEREIAVQAFGEAGGFRHSVRWDRQLSRAVQLISGVQTTRELLAAAREIEGSTALIAEEAAVEAAAEAEGPDPSTDEGSAP</sequence>
<feature type="region of interest" description="Disordered" evidence="6">
    <location>
        <begin position="546"/>
        <end position="565"/>
    </location>
</feature>
<dbReference type="Gene3D" id="3.90.226.10">
    <property type="entry name" value="2-enoyl-CoA Hydratase, Chain A, domain 1"/>
    <property type="match status" value="1"/>
</dbReference>
<keyword evidence="2 5" id="KW-0645">Protease</keyword>
<dbReference type="Pfam" id="PF22694">
    <property type="entry name" value="CtpB_N-like"/>
    <property type="match status" value="1"/>
</dbReference>
<proteinExistence type="inferred from homology"/>
<dbReference type="NCBIfam" id="TIGR00225">
    <property type="entry name" value="prc"/>
    <property type="match status" value="1"/>
</dbReference>
<evidence type="ECO:0000256" key="3">
    <source>
        <dbReference type="ARBA" id="ARBA00022801"/>
    </source>
</evidence>
<gene>
    <name evidence="8" type="ORF">WI372_14235</name>
</gene>
<dbReference type="SUPFAM" id="SSF50156">
    <property type="entry name" value="PDZ domain-like"/>
    <property type="match status" value="1"/>
</dbReference>
<dbReference type="InterPro" id="IPR001478">
    <property type="entry name" value="PDZ"/>
</dbReference>
<dbReference type="InterPro" id="IPR005151">
    <property type="entry name" value="Tail-specific_protease"/>
</dbReference>
<protein>
    <submittedName>
        <fullName evidence="8">S41 family peptidase</fullName>
    </submittedName>
</protein>
<comment type="caution">
    <text evidence="8">The sequence shown here is derived from an EMBL/GenBank/DDBJ whole genome shotgun (WGS) entry which is preliminary data.</text>
</comment>
<dbReference type="InterPro" id="IPR029045">
    <property type="entry name" value="ClpP/crotonase-like_dom_sf"/>
</dbReference>
<dbReference type="InterPro" id="IPR055210">
    <property type="entry name" value="CtpA/B_N"/>
</dbReference>